<dbReference type="AlphaFoldDB" id="A0A1F6LMZ1"/>
<dbReference type="InterPro" id="IPR003442">
    <property type="entry name" value="T6A_TsaE"/>
</dbReference>
<proteinExistence type="inferred from homology"/>
<dbReference type="Pfam" id="PF02367">
    <property type="entry name" value="TsaE"/>
    <property type="match status" value="1"/>
</dbReference>
<organism evidence="11 12">
    <name type="scientific">Candidatus Magasanikbacteria bacterium RIFCSPHIGHO2_01_FULL_50_8</name>
    <dbReference type="NCBI Taxonomy" id="1798674"/>
    <lineage>
        <taxon>Bacteria</taxon>
        <taxon>Candidatus Magasanikiibacteriota</taxon>
    </lineage>
</organism>
<sequence length="144" mass="15741">MQSTTVLHSIDDTIKLAEIIACQIRAGQILALSGPVGAGKTTFVKAFAAALGVSETVVSPTYTLLQPYNLPNAINGVEKLIHIDAYRLESAAELRAIGFDDFVNDSRAVIVIEWAENIGELLVGRDVQWIDFLFENGRREVVVR</sequence>
<dbReference type="GO" id="GO:0016740">
    <property type="term" value="F:transferase activity"/>
    <property type="evidence" value="ECO:0007669"/>
    <property type="project" value="UniProtKB-KW"/>
</dbReference>
<evidence type="ECO:0000313" key="12">
    <source>
        <dbReference type="Proteomes" id="UP000176329"/>
    </source>
</evidence>
<dbReference type="GO" id="GO:0002949">
    <property type="term" value="P:tRNA threonylcarbamoyladenosine modification"/>
    <property type="evidence" value="ECO:0007669"/>
    <property type="project" value="InterPro"/>
</dbReference>
<comment type="caution">
    <text evidence="11">The sequence shown here is derived from an EMBL/GenBank/DDBJ whole genome shotgun (WGS) entry which is preliminary data.</text>
</comment>
<evidence type="ECO:0000256" key="3">
    <source>
        <dbReference type="ARBA" id="ARBA00019010"/>
    </source>
</evidence>
<protein>
    <recommendedName>
        <fullName evidence="3">tRNA threonylcarbamoyladenosine biosynthesis protein TsaE</fullName>
    </recommendedName>
    <alternativeName>
        <fullName evidence="10">t(6)A37 threonylcarbamoyladenosine biosynthesis protein TsaE</fullName>
    </alternativeName>
</protein>
<dbReference type="PANTHER" id="PTHR33540">
    <property type="entry name" value="TRNA THREONYLCARBAMOYLADENOSINE BIOSYNTHESIS PROTEIN TSAE"/>
    <property type="match status" value="1"/>
</dbReference>
<evidence type="ECO:0000256" key="9">
    <source>
        <dbReference type="ARBA" id="ARBA00022842"/>
    </source>
</evidence>
<dbReference type="GO" id="GO:0005737">
    <property type="term" value="C:cytoplasm"/>
    <property type="evidence" value="ECO:0007669"/>
    <property type="project" value="UniProtKB-SubCell"/>
</dbReference>
<evidence type="ECO:0000256" key="1">
    <source>
        <dbReference type="ARBA" id="ARBA00004496"/>
    </source>
</evidence>
<keyword evidence="7" id="KW-0547">Nucleotide-binding</keyword>
<dbReference type="SUPFAM" id="SSF52540">
    <property type="entry name" value="P-loop containing nucleoside triphosphate hydrolases"/>
    <property type="match status" value="1"/>
</dbReference>
<dbReference type="EMBL" id="MFPV01000054">
    <property type="protein sequence ID" value="OGH60777.1"/>
    <property type="molecule type" value="Genomic_DNA"/>
</dbReference>
<dbReference type="InterPro" id="IPR027417">
    <property type="entry name" value="P-loop_NTPase"/>
</dbReference>
<keyword evidence="8" id="KW-0067">ATP-binding</keyword>
<comment type="subcellular location">
    <subcellularLocation>
        <location evidence="1">Cytoplasm</location>
    </subcellularLocation>
</comment>
<dbReference type="GO" id="GO:0046872">
    <property type="term" value="F:metal ion binding"/>
    <property type="evidence" value="ECO:0007669"/>
    <property type="project" value="UniProtKB-KW"/>
</dbReference>
<comment type="similarity">
    <text evidence="2">Belongs to the TsaE family.</text>
</comment>
<keyword evidence="4" id="KW-0963">Cytoplasm</keyword>
<dbReference type="PANTHER" id="PTHR33540:SF2">
    <property type="entry name" value="TRNA THREONYLCARBAMOYLADENOSINE BIOSYNTHESIS PROTEIN TSAE"/>
    <property type="match status" value="1"/>
</dbReference>
<accession>A0A1F6LMZ1</accession>
<evidence type="ECO:0000313" key="11">
    <source>
        <dbReference type="EMBL" id="OGH60777.1"/>
    </source>
</evidence>
<dbReference type="NCBIfam" id="TIGR00150">
    <property type="entry name" value="T6A_YjeE"/>
    <property type="match status" value="1"/>
</dbReference>
<evidence type="ECO:0000256" key="6">
    <source>
        <dbReference type="ARBA" id="ARBA00022723"/>
    </source>
</evidence>
<evidence type="ECO:0000256" key="8">
    <source>
        <dbReference type="ARBA" id="ARBA00022840"/>
    </source>
</evidence>
<dbReference type="Gene3D" id="3.40.50.300">
    <property type="entry name" value="P-loop containing nucleotide triphosphate hydrolases"/>
    <property type="match status" value="1"/>
</dbReference>
<keyword evidence="9" id="KW-0460">Magnesium</keyword>
<evidence type="ECO:0000256" key="7">
    <source>
        <dbReference type="ARBA" id="ARBA00022741"/>
    </source>
</evidence>
<evidence type="ECO:0000256" key="4">
    <source>
        <dbReference type="ARBA" id="ARBA00022490"/>
    </source>
</evidence>
<keyword evidence="5" id="KW-0819">tRNA processing</keyword>
<reference evidence="11 12" key="1">
    <citation type="journal article" date="2016" name="Nat. Commun.">
        <title>Thousands of microbial genomes shed light on interconnected biogeochemical processes in an aquifer system.</title>
        <authorList>
            <person name="Anantharaman K."/>
            <person name="Brown C.T."/>
            <person name="Hug L.A."/>
            <person name="Sharon I."/>
            <person name="Castelle C.J."/>
            <person name="Probst A.J."/>
            <person name="Thomas B.C."/>
            <person name="Singh A."/>
            <person name="Wilkins M.J."/>
            <person name="Karaoz U."/>
            <person name="Brodie E.L."/>
            <person name="Williams K.H."/>
            <person name="Hubbard S.S."/>
            <person name="Banfield J.F."/>
        </authorList>
    </citation>
    <scope>NUCLEOTIDE SEQUENCE [LARGE SCALE GENOMIC DNA]</scope>
</reference>
<evidence type="ECO:0000256" key="2">
    <source>
        <dbReference type="ARBA" id="ARBA00007599"/>
    </source>
</evidence>
<name>A0A1F6LMZ1_9BACT</name>
<keyword evidence="6" id="KW-0479">Metal-binding</keyword>
<gene>
    <name evidence="11" type="ORF">A2848_03380</name>
</gene>
<dbReference type="Proteomes" id="UP000176329">
    <property type="component" value="Unassembled WGS sequence"/>
</dbReference>
<keyword evidence="11" id="KW-0808">Transferase</keyword>
<dbReference type="GO" id="GO:0005524">
    <property type="term" value="F:ATP binding"/>
    <property type="evidence" value="ECO:0007669"/>
    <property type="project" value="UniProtKB-KW"/>
</dbReference>
<evidence type="ECO:0000256" key="10">
    <source>
        <dbReference type="ARBA" id="ARBA00032441"/>
    </source>
</evidence>
<evidence type="ECO:0000256" key="5">
    <source>
        <dbReference type="ARBA" id="ARBA00022694"/>
    </source>
</evidence>